<evidence type="ECO:0000313" key="3">
    <source>
        <dbReference type="EMBL" id="PPK63689.1"/>
    </source>
</evidence>
<accession>A0A2S6GEN0</accession>
<dbReference type="Proteomes" id="UP000239203">
    <property type="component" value="Unassembled WGS sequence"/>
</dbReference>
<feature type="transmembrane region" description="Helical" evidence="1">
    <location>
        <begin position="24"/>
        <end position="48"/>
    </location>
</feature>
<feature type="transmembrane region" description="Helical" evidence="1">
    <location>
        <begin position="54"/>
        <end position="71"/>
    </location>
</feature>
<keyword evidence="4" id="KW-1185">Reference proteome</keyword>
<dbReference type="RefSeq" id="WP_104482497.1">
    <property type="nucleotide sequence ID" value="NZ_CP154825.1"/>
</dbReference>
<reference evidence="3 4" key="1">
    <citation type="submission" date="2018-02" db="EMBL/GenBank/DDBJ databases">
        <title>Genomic Encyclopedia of Archaeal and Bacterial Type Strains, Phase II (KMG-II): from individual species to whole genera.</title>
        <authorList>
            <person name="Goeker M."/>
        </authorList>
    </citation>
    <scope>NUCLEOTIDE SEQUENCE [LARGE SCALE GENOMIC DNA]</scope>
    <source>
        <strain evidence="3 4">YU 961-1</strain>
    </source>
</reference>
<dbReference type="Pfam" id="PF10756">
    <property type="entry name" value="bPH_6"/>
    <property type="match status" value="1"/>
</dbReference>
<keyword evidence="1" id="KW-0812">Transmembrane</keyword>
<evidence type="ECO:0000313" key="4">
    <source>
        <dbReference type="Proteomes" id="UP000239203"/>
    </source>
</evidence>
<feature type="domain" description="Low molecular weight protein antigen 6 PH" evidence="2">
    <location>
        <begin position="82"/>
        <end position="149"/>
    </location>
</feature>
<dbReference type="AlphaFoldDB" id="A0A2S6GEN0"/>
<gene>
    <name evidence="3" type="ORF">CLV40_12524</name>
</gene>
<keyword evidence="1" id="KW-1133">Transmembrane helix</keyword>
<proteinExistence type="predicted"/>
<feature type="transmembrane region" description="Helical" evidence="1">
    <location>
        <begin position="173"/>
        <end position="195"/>
    </location>
</feature>
<protein>
    <submittedName>
        <fullName evidence="3">PH (Pleckstrin Homology) domain-containing protein</fullName>
    </submittedName>
</protein>
<comment type="caution">
    <text evidence="3">The sequence shown here is derived from an EMBL/GenBank/DDBJ whole genome shotgun (WGS) entry which is preliminary data.</text>
</comment>
<organism evidence="3 4">
    <name type="scientific">Actinokineospora auranticolor</name>
    <dbReference type="NCBI Taxonomy" id="155976"/>
    <lineage>
        <taxon>Bacteria</taxon>
        <taxon>Bacillati</taxon>
        <taxon>Actinomycetota</taxon>
        <taxon>Actinomycetes</taxon>
        <taxon>Pseudonocardiales</taxon>
        <taxon>Pseudonocardiaceae</taxon>
        <taxon>Actinokineospora</taxon>
    </lineage>
</organism>
<evidence type="ECO:0000259" key="2">
    <source>
        <dbReference type="Pfam" id="PF10756"/>
    </source>
</evidence>
<dbReference type="InterPro" id="IPR019692">
    <property type="entry name" value="CFP-6_PH"/>
</dbReference>
<name>A0A2S6GEN0_9PSEU</name>
<sequence length="226" mass="24640">MLSRTDLGTLVTTHYNDNPGRRRLGVTLTVLSSLGFGIGFTLSINGVYGSVTELVMLFGCAGLATGVRSLVRAVRGGNDERFAVHARGIAYTGRRGTCHWRWEDIAFVRVRRNRVPDPFARYTGSPLEAEIHLRTGRRVIFDATTDAAESLVAVIQAHCDPAPRRSWRERARWLYLILGALAVMAALVAFVVPVVDGRAGVVTMVWAIGACAGVVVYGLLMSLRRG</sequence>
<evidence type="ECO:0000256" key="1">
    <source>
        <dbReference type="SAM" id="Phobius"/>
    </source>
</evidence>
<keyword evidence="1" id="KW-0472">Membrane</keyword>
<dbReference type="EMBL" id="PTIX01000025">
    <property type="protein sequence ID" value="PPK63689.1"/>
    <property type="molecule type" value="Genomic_DNA"/>
</dbReference>
<feature type="transmembrane region" description="Helical" evidence="1">
    <location>
        <begin position="201"/>
        <end position="220"/>
    </location>
</feature>